<evidence type="ECO:0000256" key="1">
    <source>
        <dbReference type="SAM" id="Phobius"/>
    </source>
</evidence>
<gene>
    <name evidence="2" type="ORF">FCULG_00000920</name>
    <name evidence="3" type="ORF">HYE67_003760</name>
</gene>
<dbReference type="EMBL" id="CP064748">
    <property type="protein sequence ID" value="QPC61529.1"/>
    <property type="molecule type" value="Genomic_DNA"/>
</dbReference>
<reference evidence="2 4" key="1">
    <citation type="submission" date="2018-02" db="EMBL/GenBank/DDBJ databases">
        <title>Fusarium culmorum secondary metabolites in fungal-bacterial-plant interactions.</title>
        <authorList>
            <person name="Schmidt R."/>
        </authorList>
    </citation>
    <scope>NUCLEOTIDE SEQUENCE [LARGE SCALE GENOMIC DNA]</scope>
    <source>
        <strain evidence="2 4">PV</strain>
    </source>
</reference>
<dbReference type="EMBL" id="PVEM01000012">
    <property type="protein sequence ID" value="PTD05935.1"/>
    <property type="molecule type" value="Genomic_DNA"/>
</dbReference>
<organism evidence="2 4">
    <name type="scientific">Fusarium culmorum</name>
    <dbReference type="NCBI Taxonomy" id="5516"/>
    <lineage>
        <taxon>Eukaryota</taxon>
        <taxon>Fungi</taxon>
        <taxon>Dikarya</taxon>
        <taxon>Ascomycota</taxon>
        <taxon>Pezizomycotina</taxon>
        <taxon>Sordariomycetes</taxon>
        <taxon>Hypocreomycetidae</taxon>
        <taxon>Hypocreales</taxon>
        <taxon>Nectriaceae</taxon>
        <taxon>Fusarium</taxon>
    </lineage>
</organism>
<feature type="transmembrane region" description="Helical" evidence="1">
    <location>
        <begin position="48"/>
        <end position="70"/>
    </location>
</feature>
<keyword evidence="4" id="KW-1185">Reference proteome</keyword>
<keyword evidence="1" id="KW-0812">Transmembrane</keyword>
<dbReference type="Proteomes" id="UP000241587">
    <property type="component" value="Unassembled WGS sequence"/>
</dbReference>
<reference evidence="3" key="2">
    <citation type="submission" date="2020-11" db="EMBL/GenBank/DDBJ databases">
        <title>The chromosome-scale genome resource for two endophytic Fusarium species: F. culmorum and F. pseudograminearum.</title>
        <authorList>
            <person name="Yuan Z."/>
        </authorList>
    </citation>
    <scope>NUCLEOTIDE SEQUENCE</scope>
    <source>
        <strain evidence="3">Class2-1B</strain>
    </source>
</reference>
<sequence length="86" mass="9510">MDVPREHRIWPSRNRFGWTRHPTPAKPIQAPASGLGSWGPSVRCALTVLYYTLALAADDIVVAFISAGFATRSTRQRANEQSVRCA</sequence>
<keyword evidence="1" id="KW-1133">Transmembrane helix</keyword>
<dbReference type="AlphaFoldDB" id="A0A2T4GQU8"/>
<dbReference type="OrthoDB" id="10550968at2759"/>
<accession>A0A2T4GQU8</accession>
<evidence type="ECO:0000313" key="2">
    <source>
        <dbReference type="EMBL" id="PTD05935.1"/>
    </source>
</evidence>
<dbReference type="Proteomes" id="UP000663297">
    <property type="component" value="Chromosome 2"/>
</dbReference>
<protein>
    <submittedName>
        <fullName evidence="2">Uncharacterized protein</fullName>
    </submittedName>
</protein>
<keyword evidence="1" id="KW-0472">Membrane</keyword>
<evidence type="ECO:0000313" key="3">
    <source>
        <dbReference type="EMBL" id="QPC61529.1"/>
    </source>
</evidence>
<name>A0A2T4GQU8_FUSCU</name>
<proteinExistence type="predicted"/>
<evidence type="ECO:0000313" key="4">
    <source>
        <dbReference type="Proteomes" id="UP000241587"/>
    </source>
</evidence>